<feature type="repeat" description="WD" evidence="2">
    <location>
        <begin position="824"/>
        <end position="865"/>
    </location>
</feature>
<reference evidence="5 6" key="1">
    <citation type="journal article" date="2011" name="PLoS Pathog.">
        <title>Endophytic Life Strategies Decoded by Genome and Transcriptome Analyses of the Mutualistic Root Symbiont Piriformospora indica.</title>
        <authorList>
            <person name="Zuccaro A."/>
            <person name="Lahrmann U."/>
            <person name="Guldener U."/>
            <person name="Langen G."/>
            <person name="Pfiffi S."/>
            <person name="Biedenkopf D."/>
            <person name="Wong P."/>
            <person name="Samans B."/>
            <person name="Grimm C."/>
            <person name="Basiewicz M."/>
            <person name="Murat C."/>
            <person name="Martin F."/>
            <person name="Kogel K.H."/>
        </authorList>
    </citation>
    <scope>NUCLEOTIDE SEQUENCE [LARGE SCALE GENOMIC DNA]</scope>
    <source>
        <strain evidence="5 6">DSM 11827</strain>
    </source>
</reference>
<dbReference type="eggNOG" id="KOG0266">
    <property type="taxonomic scope" value="Eukaryota"/>
</dbReference>
<name>G4T7V8_SERID</name>
<dbReference type="PANTHER" id="PTHR10039">
    <property type="entry name" value="AMELOGENIN"/>
    <property type="match status" value="1"/>
</dbReference>
<feature type="compositionally biased region" description="Basic residues" evidence="3">
    <location>
        <begin position="1"/>
        <end position="15"/>
    </location>
</feature>
<dbReference type="STRING" id="1109443.G4T7V8"/>
<dbReference type="SUPFAM" id="SSF52540">
    <property type="entry name" value="P-loop containing nucleoside triphosphate hydrolases"/>
    <property type="match status" value="1"/>
</dbReference>
<dbReference type="InterPro" id="IPR056884">
    <property type="entry name" value="NPHP3-like_N"/>
</dbReference>
<feature type="compositionally biased region" description="Polar residues" evidence="3">
    <location>
        <begin position="18"/>
        <end position="36"/>
    </location>
</feature>
<evidence type="ECO:0000256" key="3">
    <source>
        <dbReference type="SAM" id="MobiDB-lite"/>
    </source>
</evidence>
<evidence type="ECO:0000313" key="6">
    <source>
        <dbReference type="Proteomes" id="UP000007148"/>
    </source>
</evidence>
<feature type="repeat" description="WD" evidence="2">
    <location>
        <begin position="1116"/>
        <end position="1157"/>
    </location>
</feature>
<dbReference type="Proteomes" id="UP000007148">
    <property type="component" value="Unassembled WGS sequence"/>
</dbReference>
<evidence type="ECO:0000259" key="4">
    <source>
        <dbReference type="PROSITE" id="PS50837"/>
    </source>
</evidence>
<evidence type="ECO:0000313" key="5">
    <source>
        <dbReference type="EMBL" id="CCA67379.1"/>
    </source>
</evidence>
<dbReference type="Gene3D" id="3.40.50.300">
    <property type="entry name" value="P-loop containing nucleotide triphosphate hydrolases"/>
    <property type="match status" value="1"/>
</dbReference>
<comment type="caution">
    <text evidence="5">The sequence shown here is derived from an EMBL/GenBank/DDBJ whole genome shotgun (WGS) entry which is preliminary data.</text>
</comment>
<dbReference type="Gene3D" id="2.130.10.10">
    <property type="entry name" value="YVTN repeat-like/Quinoprotein amine dehydrogenase"/>
    <property type="match status" value="3"/>
</dbReference>
<dbReference type="PROSITE" id="PS50082">
    <property type="entry name" value="WD_REPEATS_2"/>
    <property type="match status" value="2"/>
</dbReference>
<evidence type="ECO:0000256" key="2">
    <source>
        <dbReference type="PROSITE-ProRule" id="PRU00221"/>
    </source>
</evidence>
<gene>
    <name evidence="5" type="ORF">PIIN_01210</name>
</gene>
<evidence type="ECO:0000256" key="1">
    <source>
        <dbReference type="ARBA" id="ARBA00022737"/>
    </source>
</evidence>
<dbReference type="PANTHER" id="PTHR10039:SF14">
    <property type="entry name" value="NACHT DOMAIN-CONTAINING PROTEIN"/>
    <property type="match status" value="1"/>
</dbReference>
<dbReference type="InterPro" id="IPR011047">
    <property type="entry name" value="Quinoprotein_ADH-like_sf"/>
</dbReference>
<keyword evidence="2" id="KW-0853">WD repeat</keyword>
<dbReference type="SUPFAM" id="SSF69322">
    <property type="entry name" value="Tricorn protease domain 2"/>
    <property type="match status" value="1"/>
</dbReference>
<organism evidence="5 6">
    <name type="scientific">Serendipita indica (strain DSM 11827)</name>
    <name type="common">Root endophyte fungus</name>
    <name type="synonym">Piriformospora indica</name>
    <dbReference type="NCBI Taxonomy" id="1109443"/>
    <lineage>
        <taxon>Eukaryota</taxon>
        <taxon>Fungi</taxon>
        <taxon>Dikarya</taxon>
        <taxon>Basidiomycota</taxon>
        <taxon>Agaricomycotina</taxon>
        <taxon>Agaricomycetes</taxon>
        <taxon>Sebacinales</taxon>
        <taxon>Serendipitaceae</taxon>
        <taxon>Serendipita</taxon>
    </lineage>
</organism>
<dbReference type="PROSITE" id="PS50837">
    <property type="entry name" value="NACHT"/>
    <property type="match status" value="1"/>
</dbReference>
<proteinExistence type="predicted"/>
<feature type="region of interest" description="Disordered" evidence="3">
    <location>
        <begin position="1"/>
        <end position="40"/>
    </location>
</feature>
<keyword evidence="1" id="KW-0677">Repeat</keyword>
<dbReference type="EMBL" id="CAFZ01000013">
    <property type="protein sequence ID" value="CCA67379.1"/>
    <property type="molecule type" value="Genomic_DNA"/>
</dbReference>
<dbReference type="InParanoid" id="G4T7V8"/>
<protein>
    <submittedName>
        <fullName evidence="5">Related to G-protein beta WD-40 repeats containing protein, putative-Talaromyces stipitatus</fullName>
    </submittedName>
</protein>
<keyword evidence="6" id="KW-1185">Reference proteome</keyword>
<dbReference type="SMART" id="SM00320">
    <property type="entry name" value="WD40"/>
    <property type="match status" value="3"/>
</dbReference>
<dbReference type="OrthoDB" id="3135841at2759"/>
<dbReference type="InterPro" id="IPR015943">
    <property type="entry name" value="WD40/YVTN_repeat-like_dom_sf"/>
</dbReference>
<accession>G4T7V8</accession>
<dbReference type="Pfam" id="PF24883">
    <property type="entry name" value="NPHP3_N"/>
    <property type="match status" value="1"/>
</dbReference>
<feature type="domain" description="NACHT" evidence="4">
    <location>
        <begin position="290"/>
        <end position="445"/>
    </location>
</feature>
<dbReference type="SUPFAM" id="SSF50998">
    <property type="entry name" value="Quinoprotein alcohol dehydrogenase-like"/>
    <property type="match status" value="1"/>
</dbReference>
<sequence length="1535" mass="172897">MDAVKHLFRRKRKPKVPSNVSITHNEAQSSTSSLEETSVHPVAVEEVSAARLETLTGEGDTKVVLNTLERIRDWLDQGMNITSDVSEAGPIPGSLGLACSSILTGLEIAKAQISDLTWRDMIEDITSHARRMEEDITRYSKDYPKMAGDEDLVAAMEEYNKSIKAILIETNQVLSQYAEGSFGPDMKRICVEKENIERLRRYERISYQSFQVKAKHAIEVVEAVDSEVAQARTEMLRAPTKAWAHVTDGFSSAALLSAYGTDVETCEPGTRVDVLARIRRWAEDTSSPNQVFWLKDSAGTGKSTIAATMAREWQNNRRLAGRFFFSPNVATNQRTVYFCRIVAIDIITNLPRLEPIIEPILLSSPENLAFPTQFRRLITEPLKQAEASDGQEWEAFGTNLEETAPLLLVFDALDNCVPKDQRILLATLLEELPRVPRVKVLLTSRDFQSISSYLQNSSLVCGHDVQLLDMSNPPLHDITLYVDSKLRGFSEEERKRVITQANGLFVWAATFCRAVSNIRMRARLLENMSRSDVADTLDKLYLSILNQALVDPSAKGELRKVLQVIVCAFQPISSNTVTTFLPKIHQVDDFVQDLTAVLKDGHPDRPIKVLHPTFREFIASNEDRANGFLLQMEPSHTVVALACLDVLERTLRQDIFGVVQPNCVLPRNVDVGQVSDMVQSKTSAALRYASSYWAYHIAASENAWDDWERVSTFLNHHFLHWVELMSWRGELNESLRALSQLGSQIRTRPRMAGTVTEIVCRHAIQFILRFHDLVADSALHTYTIPLAILPLDSPVLPLAKDVARHHPVNYVTIDNEDDWSTITLIGERAGFAQVRISEESSRIVTVGGKGSLRLWDSKTGAHVGTPVLEPRKPDWSGTHLGVSHALFSPDGAHLAFIYAERMGGTCSLHLWESQTGDPLWDLEIKTDFQPESYALKVQFLPYKSQLAAVLPYETESLTLIVFVDFLTGKKLEYRMYATLIADNVAVSPDGRKGLFVGHRLTNHKTTFLELFDMDGLKKITELEVKLACDATLVHFSSDGSIVALSSKETTSREGGTYPCLLLDCETGDPIQLTRGDNPPCHTVRFAPEGSLFASLVLTRSEIIVWDLREGKKLRTITGHGKRMKDAWFSRDSRRIAGLSDEHEIKVWDISTGEEKATFFQGYIPAHRSITLSPDWRTLLYLYGYGEVRVYDVTSGARGVSTPRIKSTFSGRGTFAPDDNVFIALYQTDQEHWLTLWDTNSGSARNMARLGPCREDLVDMSVSPDNTELVCYFYKGPTTFYSLKTYQQLSKVLEKEHFPSRSCGIFFSQCGEFLGLTRGDCIQIWEYRTGKLVWESNCGSWFVVSLSPDATHIFGRHSHGQFERLYICRLRDSHEMTIQEQITPLATAFIPQSDLVVAINMSEIEVWQLRPSEIIHLYTVRHQSIPSSGRRWRLGFSLDKRFMVYGSLIWTVEESTLKPYVGDTVPLSLSNYPHSFLTYQSGWICSAFPRGKVLPVPYNLQPYLSLMNHWTFSKTKLLLWADGNSPIVIDCSGLLA</sequence>
<dbReference type="InterPro" id="IPR001680">
    <property type="entry name" value="WD40_rpt"/>
</dbReference>
<dbReference type="HOGENOM" id="CLU_000288_6_3_1"/>
<dbReference type="InterPro" id="IPR007111">
    <property type="entry name" value="NACHT_NTPase"/>
</dbReference>
<dbReference type="InterPro" id="IPR027417">
    <property type="entry name" value="P-loop_NTPase"/>
</dbReference>